<organism evidence="11 12">
    <name type="scientific">Thermalbibacter longus</name>
    <dbReference type="NCBI Taxonomy" id="2951981"/>
    <lineage>
        <taxon>Bacteria</taxon>
        <taxon>Pseudomonadati</taxon>
        <taxon>Thermomicrobiota</taxon>
        <taxon>Thermomicrobia</taxon>
        <taxon>Thermomicrobiales</taxon>
        <taxon>Thermomicrobiaceae</taxon>
        <taxon>Thermalbibacter</taxon>
    </lineage>
</organism>
<keyword evidence="6 7" id="KW-0472">Membrane</keyword>
<evidence type="ECO:0000313" key="12">
    <source>
        <dbReference type="Proteomes" id="UP001165306"/>
    </source>
</evidence>
<dbReference type="EMBL" id="JAMSLR010000004">
    <property type="protein sequence ID" value="MCM8749071.1"/>
    <property type="molecule type" value="Genomic_DNA"/>
</dbReference>
<evidence type="ECO:0000259" key="8">
    <source>
        <dbReference type="Pfam" id="PF00924"/>
    </source>
</evidence>
<protein>
    <submittedName>
        <fullName evidence="11">Mechanosensitive ion channel family protein</fullName>
    </submittedName>
</protein>
<dbReference type="InterPro" id="IPR011014">
    <property type="entry name" value="MscS_channel_TM-2"/>
</dbReference>
<evidence type="ECO:0000313" key="11">
    <source>
        <dbReference type="EMBL" id="MCM8749071.1"/>
    </source>
</evidence>
<evidence type="ECO:0000259" key="10">
    <source>
        <dbReference type="Pfam" id="PF21088"/>
    </source>
</evidence>
<dbReference type="InterPro" id="IPR010920">
    <property type="entry name" value="LSM_dom_sf"/>
</dbReference>
<proteinExistence type="inferred from homology"/>
<dbReference type="Gene3D" id="1.10.287.1260">
    <property type="match status" value="1"/>
</dbReference>
<feature type="domain" description="Mechanosensitive ion channel MscS C-terminal" evidence="9">
    <location>
        <begin position="202"/>
        <end position="289"/>
    </location>
</feature>
<evidence type="ECO:0000256" key="4">
    <source>
        <dbReference type="ARBA" id="ARBA00022692"/>
    </source>
</evidence>
<dbReference type="InterPro" id="IPR045276">
    <property type="entry name" value="YbiO_bact"/>
</dbReference>
<evidence type="ECO:0000256" key="7">
    <source>
        <dbReference type="SAM" id="Phobius"/>
    </source>
</evidence>
<keyword evidence="5 7" id="KW-1133">Transmembrane helix</keyword>
<evidence type="ECO:0000259" key="9">
    <source>
        <dbReference type="Pfam" id="PF21082"/>
    </source>
</evidence>
<dbReference type="Pfam" id="PF00924">
    <property type="entry name" value="MS_channel_2nd"/>
    <property type="match status" value="1"/>
</dbReference>
<dbReference type="AlphaFoldDB" id="A0AA42B9U2"/>
<dbReference type="InterPro" id="IPR049142">
    <property type="entry name" value="MS_channel_1st"/>
</dbReference>
<dbReference type="GO" id="GO:0008381">
    <property type="term" value="F:mechanosensitive monoatomic ion channel activity"/>
    <property type="evidence" value="ECO:0007669"/>
    <property type="project" value="InterPro"/>
</dbReference>
<dbReference type="SUPFAM" id="SSF82861">
    <property type="entry name" value="Mechanosensitive channel protein MscS (YggB), transmembrane region"/>
    <property type="match status" value="1"/>
</dbReference>
<comment type="caution">
    <text evidence="11">The sequence shown here is derived from an EMBL/GenBank/DDBJ whole genome shotgun (WGS) entry which is preliminary data.</text>
</comment>
<sequence length="320" mass="34637">MPRWILEAATNTATVTGTLVDRGQALGDRILTALPSIVITVGLAWLVLRMLRGAIRQTIRRVLERRGEAPREIAVRLNTLASIIESAVRFVVLIVAGMTVLSTLGIPIGPLLASAGVAGLAIGLGAQSLIRDLIGGFFIVLEDQYHVGDVIQVNNTSGPSGLVEQLTLRYTALRGLDGSYTIVPNGDIRTVTNLTKDWARAVIDVDIAYEEDLGKAMAVLQEVLGGLDQDPELAHAILEPGEILGVEALSPSHATVRLMVKTRPMEQWRVARALRQRIKTAFEQAGITIPYPRNVTIVQPATEFPSPSQAQQQPTQERRA</sequence>
<dbReference type="InterPro" id="IPR011066">
    <property type="entry name" value="MscS_channel_C_sf"/>
</dbReference>
<dbReference type="Gene3D" id="3.30.70.100">
    <property type="match status" value="1"/>
</dbReference>
<evidence type="ECO:0000256" key="5">
    <source>
        <dbReference type="ARBA" id="ARBA00022989"/>
    </source>
</evidence>
<name>A0AA42B9U2_9BACT</name>
<feature type="domain" description="Mechanosensitive ion channel MscS" evidence="8">
    <location>
        <begin position="129"/>
        <end position="196"/>
    </location>
</feature>
<dbReference type="Pfam" id="PF21088">
    <property type="entry name" value="MS_channel_1st"/>
    <property type="match status" value="1"/>
</dbReference>
<accession>A0AA42B9U2</accession>
<dbReference type="GO" id="GO:0005886">
    <property type="term" value="C:plasma membrane"/>
    <property type="evidence" value="ECO:0007669"/>
    <property type="project" value="UniProtKB-SubCell"/>
</dbReference>
<evidence type="ECO:0000256" key="2">
    <source>
        <dbReference type="ARBA" id="ARBA00008017"/>
    </source>
</evidence>
<dbReference type="InterPro" id="IPR049278">
    <property type="entry name" value="MS_channel_C"/>
</dbReference>
<dbReference type="PANTHER" id="PTHR30460">
    <property type="entry name" value="MODERATE CONDUCTANCE MECHANOSENSITIVE CHANNEL YBIO"/>
    <property type="match status" value="1"/>
</dbReference>
<comment type="subcellular location">
    <subcellularLocation>
        <location evidence="1">Cell membrane</location>
        <topology evidence="1">Multi-pass membrane protein</topology>
    </subcellularLocation>
</comment>
<dbReference type="InterPro" id="IPR006685">
    <property type="entry name" value="MscS_channel_2nd"/>
</dbReference>
<gene>
    <name evidence="11" type="ORF">NET02_07940</name>
</gene>
<dbReference type="Proteomes" id="UP001165306">
    <property type="component" value="Unassembled WGS sequence"/>
</dbReference>
<keyword evidence="3" id="KW-1003">Cell membrane</keyword>
<dbReference type="RefSeq" id="WP_284056850.1">
    <property type="nucleotide sequence ID" value="NZ_JAMSLR010000004.1"/>
</dbReference>
<dbReference type="Pfam" id="PF21082">
    <property type="entry name" value="MS_channel_3rd"/>
    <property type="match status" value="1"/>
</dbReference>
<dbReference type="InterPro" id="IPR023408">
    <property type="entry name" value="MscS_beta-dom_sf"/>
</dbReference>
<comment type="similarity">
    <text evidence="2">Belongs to the MscS (TC 1.A.23) family.</text>
</comment>
<dbReference type="PANTHER" id="PTHR30460:SF0">
    <property type="entry name" value="MODERATE CONDUCTANCE MECHANOSENSITIVE CHANNEL YBIO"/>
    <property type="match status" value="1"/>
</dbReference>
<dbReference type="SUPFAM" id="SSF50182">
    <property type="entry name" value="Sm-like ribonucleoproteins"/>
    <property type="match status" value="1"/>
</dbReference>
<dbReference type="SUPFAM" id="SSF82689">
    <property type="entry name" value="Mechanosensitive channel protein MscS (YggB), C-terminal domain"/>
    <property type="match status" value="1"/>
</dbReference>
<reference evidence="11" key="1">
    <citation type="submission" date="2022-06" db="EMBL/GenBank/DDBJ databases">
        <title>CFH 74404 Thermomicrobiaceae sp.</title>
        <authorList>
            <person name="Ming H."/>
            <person name="Li W.-J."/>
            <person name="Zhao Z."/>
        </authorList>
    </citation>
    <scope>NUCLEOTIDE SEQUENCE</scope>
    <source>
        <strain evidence="11">CFH 74404</strain>
    </source>
</reference>
<evidence type="ECO:0000256" key="1">
    <source>
        <dbReference type="ARBA" id="ARBA00004651"/>
    </source>
</evidence>
<evidence type="ECO:0000256" key="6">
    <source>
        <dbReference type="ARBA" id="ARBA00023136"/>
    </source>
</evidence>
<keyword evidence="4 7" id="KW-0812">Transmembrane</keyword>
<feature type="domain" description="Mechanosensitive ion channel transmembrane helices 2/3" evidence="10">
    <location>
        <begin position="88"/>
        <end position="127"/>
    </location>
</feature>
<dbReference type="Gene3D" id="2.30.30.60">
    <property type="match status" value="1"/>
</dbReference>
<evidence type="ECO:0000256" key="3">
    <source>
        <dbReference type="ARBA" id="ARBA00022475"/>
    </source>
</evidence>
<feature type="transmembrane region" description="Helical" evidence="7">
    <location>
        <begin position="30"/>
        <end position="52"/>
    </location>
</feature>
<keyword evidence="12" id="KW-1185">Reference proteome</keyword>